<dbReference type="InterPro" id="IPR003616">
    <property type="entry name" value="Post-SET_dom"/>
</dbReference>
<evidence type="ECO:0000256" key="6">
    <source>
        <dbReference type="ARBA" id="ARBA00022691"/>
    </source>
</evidence>
<keyword evidence="20" id="KW-1185">Reference proteome</keyword>
<comment type="catalytic activity">
    <reaction evidence="13">
        <text>L-lysyl(4)-[histone H3] + 3 S-adenosyl-L-methionine = N(6),N(6),N(6)-trimethyl-L-lysyl(4)-[histone H3] + 3 S-adenosyl-L-homocysteine + 3 H(+)</text>
        <dbReference type="Rhea" id="RHEA:60260"/>
        <dbReference type="Rhea" id="RHEA-COMP:15537"/>
        <dbReference type="Rhea" id="RHEA-COMP:15547"/>
        <dbReference type="ChEBI" id="CHEBI:15378"/>
        <dbReference type="ChEBI" id="CHEBI:29969"/>
        <dbReference type="ChEBI" id="CHEBI:57856"/>
        <dbReference type="ChEBI" id="CHEBI:59789"/>
        <dbReference type="ChEBI" id="CHEBI:61961"/>
        <dbReference type="EC" id="2.1.1.354"/>
    </reaction>
</comment>
<feature type="compositionally biased region" description="Basic residues" evidence="16">
    <location>
        <begin position="317"/>
        <end position="326"/>
    </location>
</feature>
<dbReference type="InterPro" id="IPR044570">
    <property type="entry name" value="Set1-like"/>
</dbReference>
<comment type="catalytic activity">
    <reaction evidence="14">
        <text>N(6)-methyl-L-lysyl(4)-[histone H3] + S-adenosyl-L-methionine = N(6),N(6)-dimethyl-L-lysyl(4)-[histone H3] + S-adenosyl-L-homocysteine + H(+)</text>
        <dbReference type="Rhea" id="RHEA:60268"/>
        <dbReference type="Rhea" id="RHEA-COMP:15540"/>
        <dbReference type="Rhea" id="RHEA-COMP:15543"/>
        <dbReference type="ChEBI" id="CHEBI:15378"/>
        <dbReference type="ChEBI" id="CHEBI:57856"/>
        <dbReference type="ChEBI" id="CHEBI:59789"/>
        <dbReference type="ChEBI" id="CHEBI:61929"/>
        <dbReference type="ChEBI" id="CHEBI:61976"/>
    </reaction>
</comment>
<dbReference type="InterPro" id="IPR024657">
    <property type="entry name" value="COMPASS_Set1_N-SET"/>
</dbReference>
<evidence type="ECO:0000256" key="14">
    <source>
        <dbReference type="ARBA" id="ARBA00047583"/>
    </source>
</evidence>
<sequence length="591" mass="68484">MSSWIASLPRFKKKTSSSRERMMPTRHIRSDKSKRSNYDVDDTKKHVESRQSRSTKEKSKYPSDSDSSLSSNSASIEHKKETKHRSAKLEGKLQQKRLRDYLSSTEDDGGDHDKFLRELQENRDRETDSSDSDRNDFIVADDFDPEKASKHKAHHRRPSKQKGHKRNFDYSDSASDRDSRITRKPSKRVRHSDTSDSLEQFSDSNYSDHGRNFRRKRRTRSIRKDSRSKTSINYSSDSSSHQTKKIRSRSQSVKSDIHERGSSKGYGTKHERGKTVRRRHSIKFTDSSDEDVGRSKRRNRSNHGSDHDRFELESTRKKATRKKRARHNSDASQHIEQEPDHQASSEDEGLMSKGGESDLKNQSVIDELEIERKKGLLPVHVSGSARTEGYYRIPAEAKSIYLPQKQEALFCTPKVSSRMNRINHRRLMELHKKSASMDSDTFKFNQLKVRKKQLKFAKSPIHDWGLFAMEKIEANDMVIEYIGEIIRQKVADHREKIYERSGIGSSYLFRVDEDTVIDATKMGNIARFINHCCTPNCNAKVITVDGQKKIVIYTKRDIEEGEEITYDYKFPIEDDKIPCLCGSKHCRGTLN</sequence>
<proteinExistence type="predicted"/>
<name>A0ABR2WIU1_9FUNG</name>
<dbReference type="SUPFAM" id="SSF82199">
    <property type="entry name" value="SET domain"/>
    <property type="match status" value="1"/>
</dbReference>
<reference evidence="19 20" key="1">
    <citation type="submission" date="2023-04" db="EMBL/GenBank/DDBJ databases">
        <title>Genome of Basidiobolus ranarum AG-B5.</title>
        <authorList>
            <person name="Stajich J.E."/>
            <person name="Carter-House D."/>
            <person name="Gryganskyi A."/>
        </authorList>
    </citation>
    <scope>NUCLEOTIDE SEQUENCE [LARGE SCALE GENOMIC DNA]</scope>
    <source>
        <strain evidence="19 20">AG-B5</strain>
    </source>
</reference>
<dbReference type="SMART" id="SM01291">
    <property type="entry name" value="N-SET"/>
    <property type="match status" value="1"/>
</dbReference>
<feature type="compositionally biased region" description="Basic and acidic residues" evidence="16">
    <location>
        <begin position="111"/>
        <end position="136"/>
    </location>
</feature>
<comment type="caution">
    <text evidence="19">The sequence shown here is derived from an EMBL/GenBank/DDBJ whole genome shotgun (WGS) entry which is preliminary data.</text>
</comment>
<evidence type="ECO:0000256" key="13">
    <source>
        <dbReference type="ARBA" id="ARBA00047571"/>
    </source>
</evidence>
<evidence type="ECO:0000256" key="10">
    <source>
        <dbReference type="ARBA" id="ARBA00023163"/>
    </source>
</evidence>
<evidence type="ECO:0000256" key="16">
    <source>
        <dbReference type="SAM" id="MobiDB-lite"/>
    </source>
</evidence>
<evidence type="ECO:0000256" key="12">
    <source>
        <dbReference type="ARBA" id="ARBA00030093"/>
    </source>
</evidence>
<evidence type="ECO:0000256" key="3">
    <source>
        <dbReference type="ARBA" id="ARBA00015839"/>
    </source>
</evidence>
<dbReference type="CDD" id="cd19169">
    <property type="entry name" value="SET_SETD1"/>
    <property type="match status" value="1"/>
</dbReference>
<feature type="compositionally biased region" description="Basic and acidic residues" evidence="16">
    <location>
        <begin position="17"/>
        <end position="63"/>
    </location>
</feature>
<evidence type="ECO:0000256" key="1">
    <source>
        <dbReference type="ARBA" id="ARBA00004123"/>
    </source>
</evidence>
<feature type="compositionally biased region" description="Basic residues" evidence="16">
    <location>
        <begin position="212"/>
        <end position="221"/>
    </location>
</feature>
<dbReference type="InterPro" id="IPR046341">
    <property type="entry name" value="SET_dom_sf"/>
</dbReference>
<evidence type="ECO:0000256" key="11">
    <source>
        <dbReference type="ARBA" id="ARBA00023242"/>
    </source>
</evidence>
<keyword evidence="8" id="KW-0694">RNA-binding</keyword>
<keyword evidence="4 19" id="KW-0489">Methyltransferase</keyword>
<keyword evidence="11" id="KW-0539">Nucleus</keyword>
<gene>
    <name evidence="19" type="primary">SET1_1</name>
    <name evidence="19" type="ORF">K7432_013684</name>
</gene>
<feature type="compositionally biased region" description="Polar residues" evidence="16">
    <location>
        <begin position="195"/>
        <end position="205"/>
    </location>
</feature>
<dbReference type="PANTHER" id="PTHR45814">
    <property type="entry name" value="HISTONE-LYSINE N-METHYLTRANSFERASE SETD1"/>
    <property type="match status" value="1"/>
</dbReference>
<feature type="compositionally biased region" description="Basic and acidic residues" evidence="16">
    <location>
        <begin position="87"/>
        <end position="100"/>
    </location>
</feature>
<dbReference type="Gene3D" id="2.170.270.10">
    <property type="entry name" value="SET domain"/>
    <property type="match status" value="1"/>
</dbReference>
<evidence type="ECO:0000259" key="17">
    <source>
        <dbReference type="PROSITE" id="PS50280"/>
    </source>
</evidence>
<dbReference type="Proteomes" id="UP001479436">
    <property type="component" value="Unassembled WGS sequence"/>
</dbReference>
<dbReference type="SMART" id="SM00508">
    <property type="entry name" value="PostSET"/>
    <property type="match status" value="1"/>
</dbReference>
<evidence type="ECO:0000256" key="7">
    <source>
        <dbReference type="ARBA" id="ARBA00022853"/>
    </source>
</evidence>
<feature type="domain" description="SET" evidence="17">
    <location>
        <begin position="452"/>
        <end position="569"/>
    </location>
</feature>
<feature type="compositionally biased region" description="Basic and acidic residues" evidence="16">
    <location>
        <begin position="166"/>
        <end position="181"/>
    </location>
</feature>
<dbReference type="Pfam" id="PF00856">
    <property type="entry name" value="SET"/>
    <property type="match status" value="1"/>
</dbReference>
<feature type="compositionally biased region" description="Basic residues" evidence="16">
    <location>
        <begin position="149"/>
        <end position="165"/>
    </location>
</feature>
<comment type="subcellular location">
    <subcellularLocation>
        <location evidence="1">Nucleus</location>
    </subcellularLocation>
</comment>
<feature type="compositionally biased region" description="Basic and acidic residues" evidence="16">
    <location>
        <begin position="303"/>
        <end position="316"/>
    </location>
</feature>
<keyword evidence="6" id="KW-0949">S-adenosyl-L-methionine</keyword>
<dbReference type="PANTHER" id="PTHR45814:SF2">
    <property type="entry name" value="HISTONE-LYSINE N-METHYLTRANSFERASE SETD1"/>
    <property type="match status" value="1"/>
</dbReference>
<dbReference type="PROSITE" id="PS50868">
    <property type="entry name" value="POST_SET"/>
    <property type="match status" value="1"/>
</dbReference>
<feature type="compositionally biased region" description="Low complexity" evidence="16">
    <location>
        <begin position="64"/>
        <end position="75"/>
    </location>
</feature>
<dbReference type="InterPro" id="IPR001214">
    <property type="entry name" value="SET_dom"/>
</dbReference>
<dbReference type="PROSITE" id="PS50280">
    <property type="entry name" value="SET"/>
    <property type="match status" value="1"/>
</dbReference>
<protein>
    <recommendedName>
        <fullName evidence="3">Histone-lysine N-methyltransferase, H3 lysine-4 specific</fullName>
        <ecNumber evidence="2">2.1.1.354</ecNumber>
    </recommendedName>
    <alternativeName>
        <fullName evidence="12">SET domain-containing protein 1</fullName>
    </alternativeName>
</protein>
<comment type="catalytic activity">
    <reaction evidence="15">
        <text>N(6),N(6)-dimethyl-L-lysyl(4)-[histone H3] + S-adenosyl-L-methionine = N(6),N(6),N(6)-trimethyl-L-lysyl(4)-[histone H3] + S-adenosyl-L-homocysteine + H(+)</text>
        <dbReference type="Rhea" id="RHEA:60272"/>
        <dbReference type="Rhea" id="RHEA-COMP:15537"/>
        <dbReference type="Rhea" id="RHEA-COMP:15540"/>
        <dbReference type="ChEBI" id="CHEBI:15378"/>
        <dbReference type="ChEBI" id="CHEBI:57856"/>
        <dbReference type="ChEBI" id="CHEBI:59789"/>
        <dbReference type="ChEBI" id="CHEBI:61961"/>
        <dbReference type="ChEBI" id="CHEBI:61976"/>
    </reaction>
</comment>
<dbReference type="EC" id="2.1.1.354" evidence="2"/>
<organism evidence="19 20">
    <name type="scientific">Basidiobolus ranarum</name>
    <dbReference type="NCBI Taxonomy" id="34480"/>
    <lineage>
        <taxon>Eukaryota</taxon>
        <taxon>Fungi</taxon>
        <taxon>Fungi incertae sedis</taxon>
        <taxon>Zoopagomycota</taxon>
        <taxon>Entomophthoromycotina</taxon>
        <taxon>Basidiobolomycetes</taxon>
        <taxon>Basidiobolales</taxon>
        <taxon>Basidiobolaceae</taxon>
        <taxon>Basidiobolus</taxon>
    </lineage>
</organism>
<evidence type="ECO:0000256" key="8">
    <source>
        <dbReference type="ARBA" id="ARBA00022884"/>
    </source>
</evidence>
<feature type="domain" description="Post-SET" evidence="18">
    <location>
        <begin position="575"/>
        <end position="591"/>
    </location>
</feature>
<evidence type="ECO:0000256" key="9">
    <source>
        <dbReference type="ARBA" id="ARBA00023015"/>
    </source>
</evidence>
<dbReference type="SMART" id="SM00317">
    <property type="entry name" value="SET"/>
    <property type="match status" value="1"/>
</dbReference>
<feature type="compositionally biased region" description="Basic and acidic residues" evidence="16">
    <location>
        <begin position="327"/>
        <end position="344"/>
    </location>
</feature>
<keyword evidence="10" id="KW-0804">Transcription</keyword>
<evidence type="ECO:0000313" key="20">
    <source>
        <dbReference type="Proteomes" id="UP001479436"/>
    </source>
</evidence>
<evidence type="ECO:0000256" key="5">
    <source>
        <dbReference type="ARBA" id="ARBA00022679"/>
    </source>
</evidence>
<dbReference type="EMBL" id="JASJQH010001394">
    <property type="protein sequence ID" value="KAK9761425.1"/>
    <property type="molecule type" value="Genomic_DNA"/>
</dbReference>
<dbReference type="InterPro" id="IPR037841">
    <property type="entry name" value="SET_SETD1A/B"/>
</dbReference>
<dbReference type="GO" id="GO:0032259">
    <property type="term" value="P:methylation"/>
    <property type="evidence" value="ECO:0007669"/>
    <property type="project" value="UniProtKB-KW"/>
</dbReference>
<evidence type="ECO:0000313" key="19">
    <source>
        <dbReference type="EMBL" id="KAK9761425.1"/>
    </source>
</evidence>
<feature type="compositionally biased region" description="Basic and acidic residues" evidence="16">
    <location>
        <begin position="255"/>
        <end position="274"/>
    </location>
</feature>
<keyword evidence="7" id="KW-0156">Chromatin regulator</keyword>
<dbReference type="GO" id="GO:0140999">
    <property type="term" value="F:histone H3K4 trimethyltransferase activity"/>
    <property type="evidence" value="ECO:0007669"/>
    <property type="project" value="UniProtKB-EC"/>
</dbReference>
<evidence type="ECO:0000256" key="2">
    <source>
        <dbReference type="ARBA" id="ARBA00012182"/>
    </source>
</evidence>
<accession>A0ABR2WIU1</accession>
<keyword evidence="9" id="KW-0805">Transcription regulation</keyword>
<feature type="region of interest" description="Disordered" evidence="16">
    <location>
        <begin position="1"/>
        <end position="359"/>
    </location>
</feature>
<evidence type="ECO:0000256" key="4">
    <source>
        <dbReference type="ARBA" id="ARBA00022603"/>
    </source>
</evidence>
<evidence type="ECO:0000259" key="18">
    <source>
        <dbReference type="PROSITE" id="PS50868"/>
    </source>
</evidence>
<evidence type="ECO:0000256" key="15">
    <source>
        <dbReference type="ARBA" id="ARBA00049129"/>
    </source>
</evidence>
<keyword evidence="5 19" id="KW-0808">Transferase</keyword>